<proteinExistence type="predicted"/>
<accession>A0A835PBY2</accession>
<feature type="region of interest" description="Disordered" evidence="1">
    <location>
        <begin position="1"/>
        <end position="36"/>
    </location>
</feature>
<dbReference type="PANTHER" id="PTHR34112">
    <property type="entry name" value="C-JUN-AMINO-TERMINAL KINASE-INTERACTING PROTEIN"/>
    <property type="match status" value="1"/>
</dbReference>
<dbReference type="EMBL" id="JADCNL010000288">
    <property type="protein sequence ID" value="KAG0448698.1"/>
    <property type="molecule type" value="Genomic_DNA"/>
</dbReference>
<feature type="region of interest" description="Disordered" evidence="1">
    <location>
        <begin position="99"/>
        <end position="123"/>
    </location>
</feature>
<feature type="region of interest" description="Disordered" evidence="1">
    <location>
        <begin position="52"/>
        <end position="87"/>
    </location>
</feature>
<dbReference type="Proteomes" id="UP000636800">
    <property type="component" value="Unassembled WGS sequence"/>
</dbReference>
<name>A0A835PBY2_VANPL</name>
<organism evidence="2 3">
    <name type="scientific">Vanilla planifolia</name>
    <name type="common">Vanilla</name>
    <dbReference type="NCBI Taxonomy" id="51239"/>
    <lineage>
        <taxon>Eukaryota</taxon>
        <taxon>Viridiplantae</taxon>
        <taxon>Streptophyta</taxon>
        <taxon>Embryophyta</taxon>
        <taxon>Tracheophyta</taxon>
        <taxon>Spermatophyta</taxon>
        <taxon>Magnoliopsida</taxon>
        <taxon>Liliopsida</taxon>
        <taxon>Asparagales</taxon>
        <taxon>Orchidaceae</taxon>
        <taxon>Vanilloideae</taxon>
        <taxon>Vanilleae</taxon>
        <taxon>Vanilla</taxon>
    </lineage>
</organism>
<feature type="compositionally biased region" description="Polar residues" evidence="1">
    <location>
        <begin position="102"/>
        <end position="123"/>
    </location>
</feature>
<evidence type="ECO:0000313" key="3">
    <source>
        <dbReference type="Proteomes" id="UP000636800"/>
    </source>
</evidence>
<dbReference type="AlphaFoldDB" id="A0A835PBY2"/>
<reference evidence="2 3" key="1">
    <citation type="journal article" date="2020" name="Nat. Food">
        <title>A phased Vanilla planifolia genome enables genetic improvement of flavour and production.</title>
        <authorList>
            <person name="Hasing T."/>
            <person name="Tang H."/>
            <person name="Brym M."/>
            <person name="Khazi F."/>
            <person name="Huang T."/>
            <person name="Chambers A.H."/>
        </authorList>
    </citation>
    <scope>NUCLEOTIDE SEQUENCE [LARGE SCALE GENOMIC DNA]</scope>
    <source>
        <tissue evidence="2">Leaf</tissue>
    </source>
</reference>
<comment type="caution">
    <text evidence="2">The sequence shown here is derived from an EMBL/GenBank/DDBJ whole genome shotgun (WGS) entry which is preliminary data.</text>
</comment>
<gene>
    <name evidence="2" type="ORF">HPP92_027708</name>
</gene>
<evidence type="ECO:0000313" key="2">
    <source>
        <dbReference type="EMBL" id="KAG0448698.1"/>
    </source>
</evidence>
<feature type="compositionally biased region" description="Polar residues" evidence="1">
    <location>
        <begin position="72"/>
        <end position="87"/>
    </location>
</feature>
<feature type="compositionally biased region" description="Polar residues" evidence="1">
    <location>
        <begin position="24"/>
        <end position="36"/>
    </location>
</feature>
<keyword evidence="3" id="KW-1185">Reference proteome</keyword>
<sequence length="212" mass="23312">MKTDVSKPLQPGNLQVLSREKNVFSPTRKNIPNPTNFLSVQTNSTAIPPAMIQSPIGVSSPKFKVDGRSASLGPSSSFPEKKPSQVQNRNDFFNSLRKKSHANQPTNANNSNTSYDASPSNLGVTEQLGDNSSMKEEEISLPDINLVENSICSAKDCEAEETEKLALDEKEAAFLRSLGWEENAGEEALTREEIESFLLEYNKLKPAVKLKI</sequence>
<evidence type="ECO:0000256" key="1">
    <source>
        <dbReference type="SAM" id="MobiDB-lite"/>
    </source>
</evidence>
<protein>
    <submittedName>
        <fullName evidence="2">Uncharacterized protein</fullName>
    </submittedName>
</protein>
<dbReference type="PANTHER" id="PTHR34112:SF18">
    <property type="entry name" value="C-JUN-AMINO-TERMINAL KINASE-INTERACTING PROTEIN"/>
    <property type="match status" value="1"/>
</dbReference>